<dbReference type="OrthoDB" id="9767131at2"/>
<dbReference type="Pfam" id="PF08279">
    <property type="entry name" value="HTH_11"/>
    <property type="match status" value="1"/>
</dbReference>
<dbReference type="InterPro" id="IPR028349">
    <property type="entry name" value="PafC-like"/>
</dbReference>
<feature type="domain" description="Helix-turn-helix type 11" evidence="1">
    <location>
        <begin position="7"/>
        <end position="59"/>
    </location>
</feature>
<gene>
    <name evidence="4" type="ORF">EI42_00895</name>
</gene>
<dbReference type="InterPro" id="IPR036390">
    <property type="entry name" value="WH_DNA-bd_sf"/>
</dbReference>
<evidence type="ECO:0000259" key="2">
    <source>
        <dbReference type="Pfam" id="PF13280"/>
    </source>
</evidence>
<name>A0A326UFB6_THEHA</name>
<dbReference type="Proteomes" id="UP000248806">
    <property type="component" value="Unassembled WGS sequence"/>
</dbReference>
<evidence type="ECO:0000313" key="5">
    <source>
        <dbReference type="Proteomes" id="UP000248806"/>
    </source>
</evidence>
<dbReference type="PIRSF" id="PIRSF016838">
    <property type="entry name" value="PafC"/>
    <property type="match status" value="1"/>
</dbReference>
<accession>A0A326UFB6</accession>
<proteinExistence type="predicted"/>
<comment type="caution">
    <text evidence="4">The sequence shown here is derived from an EMBL/GenBank/DDBJ whole genome shotgun (WGS) entry which is preliminary data.</text>
</comment>
<dbReference type="InterPro" id="IPR036388">
    <property type="entry name" value="WH-like_DNA-bd_sf"/>
</dbReference>
<reference evidence="4 5" key="1">
    <citation type="submission" date="2018-06" db="EMBL/GenBank/DDBJ databases">
        <title>Genomic Encyclopedia of Archaeal and Bacterial Type Strains, Phase II (KMG-II): from individual species to whole genera.</title>
        <authorList>
            <person name="Goeker M."/>
        </authorList>
    </citation>
    <scope>NUCLEOTIDE SEQUENCE [LARGE SCALE GENOMIC DNA]</scope>
    <source>
        <strain evidence="4 5">ATCC BAA-1881</strain>
    </source>
</reference>
<dbReference type="AlphaFoldDB" id="A0A326UFB6"/>
<dbReference type="InterPro" id="IPR026881">
    <property type="entry name" value="WYL_dom"/>
</dbReference>
<dbReference type="InterPro" id="IPR051534">
    <property type="entry name" value="CBASS_pafABC_assoc_protein"/>
</dbReference>
<sequence length="321" mass="36748">MYFPTTRVLTVLELLQSRSKISGPELAERLEVDIRTVRRYIMMLQSMGIPVEGGRGRYGAYYLRPGFKLPPLMFTNDEAFALTLGLLTVRKLGMADAAPAVEGALAKLERVLPRGLSDQVQGLKEVLSVDVREVQALTQSAIIATLAAGARLRRRVWVRYGAYDAEATEREIDPYGLVCRAGYWYTVGYCHLRKDLRNFRLDRVEMAELRDGTFTRPENFDCLEFVVKSLPMTPARWFIELWLETSLEEAQRYVSPALAVLEPVPDHERMVSFRCYVNELDWMAQIVAGWPFPINVRQPAELREELKRLADVLKMQAERTL</sequence>
<dbReference type="RefSeq" id="WP_111319194.1">
    <property type="nucleotide sequence ID" value="NZ_BIFX01000001.1"/>
</dbReference>
<dbReference type="EMBL" id="QKUF01000001">
    <property type="protein sequence ID" value="PZW36714.1"/>
    <property type="molecule type" value="Genomic_DNA"/>
</dbReference>
<feature type="domain" description="WCX" evidence="3">
    <location>
        <begin position="251"/>
        <end position="310"/>
    </location>
</feature>
<evidence type="ECO:0000313" key="4">
    <source>
        <dbReference type="EMBL" id="PZW36714.1"/>
    </source>
</evidence>
<dbReference type="InterPro" id="IPR013196">
    <property type="entry name" value="HTH_11"/>
</dbReference>
<evidence type="ECO:0000259" key="3">
    <source>
        <dbReference type="Pfam" id="PF25583"/>
    </source>
</evidence>
<dbReference type="PROSITE" id="PS52050">
    <property type="entry name" value="WYL"/>
    <property type="match status" value="1"/>
</dbReference>
<dbReference type="PANTHER" id="PTHR34580:SF3">
    <property type="entry name" value="PROTEIN PAFB"/>
    <property type="match status" value="1"/>
</dbReference>
<dbReference type="PANTHER" id="PTHR34580">
    <property type="match status" value="1"/>
</dbReference>
<organism evidence="4 5">
    <name type="scientific">Thermosporothrix hazakensis</name>
    <dbReference type="NCBI Taxonomy" id="644383"/>
    <lineage>
        <taxon>Bacteria</taxon>
        <taxon>Bacillati</taxon>
        <taxon>Chloroflexota</taxon>
        <taxon>Ktedonobacteria</taxon>
        <taxon>Ktedonobacterales</taxon>
        <taxon>Thermosporotrichaceae</taxon>
        <taxon>Thermosporothrix</taxon>
    </lineage>
</organism>
<dbReference type="InterPro" id="IPR057727">
    <property type="entry name" value="WCX_dom"/>
</dbReference>
<protein>
    <submittedName>
        <fullName evidence="4">Putative DNA-binding transcriptional regulator YafY</fullName>
    </submittedName>
</protein>
<keyword evidence="4" id="KW-0238">DNA-binding</keyword>
<dbReference type="Pfam" id="PF25583">
    <property type="entry name" value="WCX"/>
    <property type="match status" value="1"/>
</dbReference>
<evidence type="ECO:0000259" key="1">
    <source>
        <dbReference type="Pfam" id="PF08279"/>
    </source>
</evidence>
<dbReference type="GO" id="GO:0003677">
    <property type="term" value="F:DNA binding"/>
    <property type="evidence" value="ECO:0007669"/>
    <property type="project" value="UniProtKB-KW"/>
</dbReference>
<keyword evidence="5" id="KW-1185">Reference proteome</keyword>
<dbReference type="SUPFAM" id="SSF46785">
    <property type="entry name" value="Winged helix' DNA-binding domain"/>
    <property type="match status" value="1"/>
</dbReference>
<feature type="domain" description="WYL" evidence="2">
    <location>
        <begin position="142"/>
        <end position="208"/>
    </location>
</feature>
<dbReference type="Pfam" id="PF13280">
    <property type="entry name" value="WYL"/>
    <property type="match status" value="1"/>
</dbReference>
<dbReference type="Gene3D" id="1.10.10.10">
    <property type="entry name" value="Winged helix-like DNA-binding domain superfamily/Winged helix DNA-binding domain"/>
    <property type="match status" value="1"/>
</dbReference>